<keyword evidence="1" id="KW-0378">Hydrolase</keyword>
<proteinExistence type="predicted"/>
<dbReference type="GO" id="GO:0042578">
    <property type="term" value="F:phosphoric ester hydrolase activity"/>
    <property type="evidence" value="ECO:0007669"/>
    <property type="project" value="UniProtKB-ARBA"/>
</dbReference>
<organism evidence="2 3">
    <name type="scientific">Mucilaginibacter mallensis</name>
    <dbReference type="NCBI Taxonomy" id="652787"/>
    <lineage>
        <taxon>Bacteria</taxon>
        <taxon>Pseudomonadati</taxon>
        <taxon>Bacteroidota</taxon>
        <taxon>Sphingobacteriia</taxon>
        <taxon>Sphingobacteriales</taxon>
        <taxon>Sphingobacteriaceae</taxon>
        <taxon>Mucilaginibacter</taxon>
    </lineage>
</organism>
<dbReference type="InterPro" id="IPR017850">
    <property type="entry name" value="Alkaline_phosphatase_core_sf"/>
</dbReference>
<evidence type="ECO:0000256" key="1">
    <source>
        <dbReference type="ARBA" id="ARBA00022801"/>
    </source>
</evidence>
<name>A0A1H2AXG5_MUCMA</name>
<dbReference type="Proteomes" id="UP000199679">
    <property type="component" value="Chromosome I"/>
</dbReference>
<dbReference type="Gene3D" id="3.40.720.10">
    <property type="entry name" value="Alkaline Phosphatase, subunit A"/>
    <property type="match status" value="1"/>
</dbReference>
<dbReference type="Pfam" id="PF04185">
    <property type="entry name" value="Phosphoesterase"/>
    <property type="match status" value="1"/>
</dbReference>
<dbReference type="InterPro" id="IPR007312">
    <property type="entry name" value="Phosphoesterase"/>
</dbReference>
<dbReference type="AlphaFoldDB" id="A0A1H2AXG5"/>
<evidence type="ECO:0000313" key="3">
    <source>
        <dbReference type="Proteomes" id="UP000199679"/>
    </source>
</evidence>
<keyword evidence="3" id="KW-1185">Reference proteome</keyword>
<dbReference type="STRING" id="652787.SAMN05216490_3775"/>
<sequence length="297" mass="32615">MKYLLSLPALAALACLSFVNYKPAPELPTYKHVIVVVEENHDYSALIGSPNSPYISWLSEHGALFTDSHGVTHPSQANYIALFSGGLQGVVADECLEGKTFTTPNLGAALISKGFTFKGFAQTMPSVGFLSCYYKTSTLTGQALYGRKHCPWVNWQGTGPNNFPASLSQPMTAFPSDYNKLPTVAFVIPDMDYDMHNIGVPGDAAAIQRGDKWLKANIAKYAEWAKTHDSLLIVTFDEDDSRTSANQIPTIFYGAHVKIGKYSEHITHYNVLHTLEAMFKLPADDKQSGAVINDVWE</sequence>
<dbReference type="RefSeq" id="WP_091376485.1">
    <property type="nucleotide sequence ID" value="NZ_LT629740.1"/>
</dbReference>
<dbReference type="PANTHER" id="PTHR31956">
    <property type="entry name" value="NON-SPECIFIC PHOSPHOLIPASE C4-RELATED"/>
    <property type="match status" value="1"/>
</dbReference>
<reference evidence="2 3" key="1">
    <citation type="submission" date="2016-10" db="EMBL/GenBank/DDBJ databases">
        <authorList>
            <person name="de Groot N.N."/>
        </authorList>
    </citation>
    <scope>NUCLEOTIDE SEQUENCE [LARGE SCALE GENOMIC DNA]</scope>
    <source>
        <strain evidence="2 3">MP1X4</strain>
    </source>
</reference>
<dbReference type="EMBL" id="LT629740">
    <property type="protein sequence ID" value="SDT50457.1"/>
    <property type="molecule type" value="Genomic_DNA"/>
</dbReference>
<dbReference type="PANTHER" id="PTHR31956:SF1">
    <property type="entry name" value="NON-SPECIFIC PHOSPHOLIPASE C1"/>
    <property type="match status" value="1"/>
</dbReference>
<evidence type="ECO:0000313" key="2">
    <source>
        <dbReference type="EMBL" id="SDT50457.1"/>
    </source>
</evidence>
<dbReference type="SUPFAM" id="SSF53649">
    <property type="entry name" value="Alkaline phosphatase-like"/>
    <property type="match status" value="1"/>
</dbReference>
<dbReference type="OrthoDB" id="9770871at2"/>
<gene>
    <name evidence="2" type="ORF">SAMN05216490_3775</name>
</gene>
<dbReference type="PROSITE" id="PS51257">
    <property type="entry name" value="PROKAR_LIPOPROTEIN"/>
    <property type="match status" value="1"/>
</dbReference>
<protein>
    <submittedName>
        <fullName evidence="2">Acid phosphatase</fullName>
    </submittedName>
</protein>
<accession>A0A1H2AXG5</accession>